<dbReference type="InterPro" id="IPR035897">
    <property type="entry name" value="Toll_tir_struct_dom_sf"/>
</dbReference>
<dbReference type="GO" id="GO:0006952">
    <property type="term" value="P:defense response"/>
    <property type="evidence" value="ECO:0007669"/>
    <property type="project" value="UniProtKB-KW"/>
</dbReference>
<evidence type="ECO:0000256" key="2">
    <source>
        <dbReference type="ARBA" id="ARBA00022614"/>
    </source>
</evidence>
<dbReference type="InterPro" id="IPR027417">
    <property type="entry name" value="P-loop_NTPase"/>
</dbReference>
<evidence type="ECO:0000256" key="4">
    <source>
        <dbReference type="ARBA" id="ARBA00022801"/>
    </source>
</evidence>
<dbReference type="AlphaFoldDB" id="A0A7N2LUS5"/>
<dbReference type="GO" id="GO:0061809">
    <property type="term" value="F:NAD+ nucleosidase activity, cyclic ADP-ribose generating"/>
    <property type="evidence" value="ECO:0007669"/>
    <property type="project" value="UniProtKB-EC"/>
</dbReference>
<dbReference type="SUPFAM" id="SSF52540">
    <property type="entry name" value="P-loop containing nucleoside triphosphate hydrolases"/>
    <property type="match status" value="1"/>
</dbReference>
<name>A0A7N2LUS5_QUELO</name>
<organism evidence="10 11">
    <name type="scientific">Quercus lobata</name>
    <name type="common">Valley oak</name>
    <dbReference type="NCBI Taxonomy" id="97700"/>
    <lineage>
        <taxon>Eukaryota</taxon>
        <taxon>Viridiplantae</taxon>
        <taxon>Streptophyta</taxon>
        <taxon>Embryophyta</taxon>
        <taxon>Tracheophyta</taxon>
        <taxon>Spermatophyta</taxon>
        <taxon>Magnoliopsida</taxon>
        <taxon>eudicotyledons</taxon>
        <taxon>Gunneridae</taxon>
        <taxon>Pentapetalae</taxon>
        <taxon>rosids</taxon>
        <taxon>fabids</taxon>
        <taxon>Fagales</taxon>
        <taxon>Fagaceae</taxon>
        <taxon>Quercus</taxon>
    </lineage>
</organism>
<dbReference type="InParanoid" id="A0A7N2LUS5"/>
<dbReference type="OMA" id="LWIAYIS"/>
<feature type="domain" description="TIR" evidence="9">
    <location>
        <begin position="16"/>
        <end position="182"/>
    </location>
</feature>
<dbReference type="PRINTS" id="PR00364">
    <property type="entry name" value="DISEASERSIST"/>
</dbReference>
<dbReference type="PROSITE" id="PS50104">
    <property type="entry name" value="TIR"/>
    <property type="match status" value="1"/>
</dbReference>
<keyword evidence="3" id="KW-0677">Repeat</keyword>
<comment type="catalytic activity">
    <reaction evidence="7">
        <text>NAD(+) + H2O = ADP-D-ribose + nicotinamide + H(+)</text>
        <dbReference type="Rhea" id="RHEA:16301"/>
        <dbReference type="ChEBI" id="CHEBI:15377"/>
        <dbReference type="ChEBI" id="CHEBI:15378"/>
        <dbReference type="ChEBI" id="CHEBI:17154"/>
        <dbReference type="ChEBI" id="CHEBI:57540"/>
        <dbReference type="ChEBI" id="CHEBI:57967"/>
        <dbReference type="EC" id="3.2.2.6"/>
    </reaction>
    <physiologicalReaction direction="left-to-right" evidence="7">
        <dbReference type="Rhea" id="RHEA:16302"/>
    </physiologicalReaction>
</comment>
<dbReference type="Gene3D" id="3.40.50.10140">
    <property type="entry name" value="Toll/interleukin-1 receptor homology (TIR) domain"/>
    <property type="match status" value="1"/>
</dbReference>
<dbReference type="Gramene" id="QL05p078777:mrna">
    <property type="protein sequence ID" value="QL05p078777:mrna"/>
    <property type="gene ID" value="QL05p078777"/>
</dbReference>
<dbReference type="Pfam" id="PF20160">
    <property type="entry name" value="C-JID"/>
    <property type="match status" value="1"/>
</dbReference>
<dbReference type="EMBL" id="LRBV02000005">
    <property type="status" value="NOT_ANNOTATED_CDS"/>
    <property type="molecule type" value="Genomic_DNA"/>
</dbReference>
<dbReference type="SUPFAM" id="SSF52058">
    <property type="entry name" value="L domain-like"/>
    <property type="match status" value="2"/>
</dbReference>
<dbReference type="InterPro" id="IPR044974">
    <property type="entry name" value="Disease_R_plants"/>
</dbReference>
<evidence type="ECO:0000259" key="9">
    <source>
        <dbReference type="PROSITE" id="PS50104"/>
    </source>
</evidence>
<dbReference type="Pfam" id="PF00560">
    <property type="entry name" value="LRR_1"/>
    <property type="match status" value="1"/>
</dbReference>
<evidence type="ECO:0000256" key="8">
    <source>
        <dbReference type="SAM" id="MobiDB-lite"/>
    </source>
</evidence>
<dbReference type="Pfam" id="PF23286">
    <property type="entry name" value="LRR_13"/>
    <property type="match status" value="1"/>
</dbReference>
<dbReference type="PANTHER" id="PTHR11017:SF559">
    <property type="entry name" value="DISEASE RESISTANCE PROTEIN CHL1"/>
    <property type="match status" value="1"/>
</dbReference>
<evidence type="ECO:0000313" key="10">
    <source>
        <dbReference type="EnsemblPlants" id="QL05p078777:mrna"/>
    </source>
</evidence>
<dbReference type="EnsemblPlants" id="QL05p078777:mrna">
    <property type="protein sequence ID" value="QL05p078777:mrna"/>
    <property type="gene ID" value="QL05p078777"/>
</dbReference>
<dbReference type="InterPro" id="IPR001611">
    <property type="entry name" value="Leu-rich_rpt"/>
</dbReference>
<dbReference type="FunFam" id="3.40.50.10140:FF:000007">
    <property type="entry name" value="Disease resistance protein (TIR-NBS-LRR class)"/>
    <property type="match status" value="1"/>
</dbReference>
<reference evidence="10 11" key="1">
    <citation type="journal article" date="2016" name="G3 (Bethesda)">
        <title>First Draft Assembly and Annotation of the Genome of a California Endemic Oak Quercus lobata Nee (Fagaceae).</title>
        <authorList>
            <person name="Sork V.L."/>
            <person name="Fitz-Gibbon S.T."/>
            <person name="Puiu D."/>
            <person name="Crepeau M."/>
            <person name="Gugger P.F."/>
            <person name="Sherman R."/>
            <person name="Stevens K."/>
            <person name="Langley C.H."/>
            <person name="Pellegrini M."/>
            <person name="Salzberg S.L."/>
        </authorList>
    </citation>
    <scope>NUCLEOTIDE SEQUENCE [LARGE SCALE GENOMIC DNA]</scope>
    <source>
        <strain evidence="10 11">cv. SW786</strain>
    </source>
</reference>
<dbReference type="InterPro" id="IPR003591">
    <property type="entry name" value="Leu-rich_rpt_typical-subtyp"/>
</dbReference>
<keyword evidence="11" id="KW-1185">Reference proteome</keyword>
<keyword evidence="6" id="KW-0520">NAD</keyword>
<keyword evidence="4" id="KW-0378">Hydrolase</keyword>
<dbReference type="InterPro" id="IPR036390">
    <property type="entry name" value="WH_DNA-bd_sf"/>
</dbReference>
<accession>A0A7N2LUS5</accession>
<dbReference type="InterPro" id="IPR058546">
    <property type="entry name" value="RPS4B/Roq1-like_LRR"/>
</dbReference>
<evidence type="ECO:0000256" key="3">
    <source>
        <dbReference type="ARBA" id="ARBA00022737"/>
    </source>
</evidence>
<dbReference type="SMART" id="SM00255">
    <property type="entry name" value="TIR"/>
    <property type="match status" value="1"/>
</dbReference>
<dbReference type="Pfam" id="PF00931">
    <property type="entry name" value="NB-ARC"/>
    <property type="match status" value="1"/>
</dbReference>
<dbReference type="InterPro" id="IPR002182">
    <property type="entry name" value="NB-ARC"/>
</dbReference>
<proteinExistence type="predicted"/>
<evidence type="ECO:0000256" key="6">
    <source>
        <dbReference type="ARBA" id="ARBA00023027"/>
    </source>
</evidence>
<dbReference type="GO" id="GO:0043531">
    <property type="term" value="F:ADP binding"/>
    <property type="evidence" value="ECO:0007669"/>
    <property type="project" value="InterPro"/>
</dbReference>
<evidence type="ECO:0000313" key="11">
    <source>
        <dbReference type="Proteomes" id="UP000594261"/>
    </source>
</evidence>
<sequence length="1231" mass="141624">MDTTSPSSSSSSSRKWKYDVFLSFRDEDTRKSFADRLYASMKQKGVFTFRDDKNLKRGESISLEFLKAIEESMFAIVVLSKNYASSTWCLDELVKIMECKNKLRQTVLPIFYDVDPSEVRKQTGTYAQAFDEHEKRFKENINKVHEWRAILTKVANLSGFTLQDRHESEFIQDIVEEILHKLSYVFQRDTGDLVGIDSQVEELKTLLAIGLNDVRIIGVWGMGGIGKTTLARVVYHKIFNDFEGGSFITNIGEEFERHGLQPLQQKIISEILRERSMNIRDVDDGVLMIKNRLRHKKILLVLDDVNQFNQLEKLAGKLNWFGPGSRVIITTRDKHLLIRHNVFEIYEVKKLNNDDALHLFRLKAFKRGCPPKDYLELSKKFINYVAGLPLAIEVLGSFLIGRGKEEWKGELERLIEFPDREIMNIFQRSFDGLRETDKEIFLHIACFFNMKEKDYVVEILDCLGLYPKIGLRVLVERSLLKDLEDRFLIHDLLQKMGQDIVRKDCPQDPSRWSKLWLYKDVHSVLMKNLGTEAIQGLVLELPRLPKVEEQHESKKSQWNLEAFSKMPNLKLLIINGVHISYGPKHLPYGLKCLHWIDYPLKSLPSSFESDELVELCMFHSKIKRLWEGIKHYGMLKSIKLNDSLNLIATPNVTGVPNLKKLVFKGCINLREVHPSILVHKRLTLLDLENCKSLRHLPSKFEMESLEILILSSCSKIKRIPEFMGNMELFSKLHLDGTAITKLPSSIEHLTNLASLQLRDCKNLVCLPSIICNFKSLKVINLAGCSKLDSLPEKLWNVESLEELDISGIALRELPSSIVTLKNLKELSFRGCKEPPPKLWSQLFPFNLMPRRRINPMSLLLPSLLGMFSLTKLDMSDCNLRTIPNDIGNLSSITHLNLSENHFSCLPESIVQLSKLYEINLCNCTRLRSFPQLPSTTDWVEADGCTSLETFPYGLKPHYVAHAYLFFTNCFKLADNKGRSDMFFNMLRMLLTVHQEICKQSIIFCDLAAFNIVIPGNEIPKWFNHQSVGNIVNAQVTHPNKNVKNTKVPSRSSNMWIGMALCVVFSGLNFYLSDIRRLLRCHILINEHEGSDFYVGYCPRLVQIKSHHLCMSYISSQSFSEHERAVLSQIDENGFIQMEFEFQRDSNHGPEIKKCGFHLVYEQDIEDIREMILAQSSNSTCITPYEGLDVHHNFDNSTEGIKMKRNRDEYEGAGPSGEGSSNDVPHSKRIER</sequence>
<dbReference type="InterPro" id="IPR032675">
    <property type="entry name" value="LRR_dom_sf"/>
</dbReference>
<dbReference type="Proteomes" id="UP000594261">
    <property type="component" value="Chromosome 5"/>
</dbReference>
<dbReference type="Gene3D" id="3.40.50.300">
    <property type="entry name" value="P-loop containing nucleotide triphosphate hydrolases"/>
    <property type="match status" value="1"/>
</dbReference>
<dbReference type="SUPFAM" id="SSF52200">
    <property type="entry name" value="Toll/Interleukin receptor TIR domain"/>
    <property type="match status" value="1"/>
</dbReference>
<dbReference type="InterPro" id="IPR045344">
    <property type="entry name" value="C-JID"/>
</dbReference>
<dbReference type="Pfam" id="PF01582">
    <property type="entry name" value="TIR"/>
    <property type="match status" value="1"/>
</dbReference>
<dbReference type="InterPro" id="IPR058192">
    <property type="entry name" value="WHD_ROQ1-like"/>
</dbReference>
<evidence type="ECO:0000256" key="1">
    <source>
        <dbReference type="ARBA" id="ARBA00011982"/>
    </source>
</evidence>
<evidence type="ECO:0000256" key="7">
    <source>
        <dbReference type="ARBA" id="ARBA00047304"/>
    </source>
</evidence>
<dbReference type="Gene3D" id="1.10.8.430">
    <property type="entry name" value="Helical domain of apoptotic protease-activating factors"/>
    <property type="match status" value="1"/>
</dbReference>
<dbReference type="FunCoup" id="A0A7N2LUS5">
    <property type="interactions" value="311"/>
</dbReference>
<dbReference type="Pfam" id="PF23282">
    <property type="entry name" value="WHD_ROQ1"/>
    <property type="match status" value="1"/>
</dbReference>
<protein>
    <recommendedName>
        <fullName evidence="1">ADP-ribosyl cyclase/cyclic ADP-ribose hydrolase</fullName>
        <ecNumber evidence="1">3.2.2.6</ecNumber>
    </recommendedName>
</protein>
<keyword evidence="5" id="KW-0611">Plant defense</keyword>
<dbReference type="EC" id="3.2.2.6" evidence="1"/>
<dbReference type="SUPFAM" id="SSF46785">
    <property type="entry name" value="Winged helix' DNA-binding domain"/>
    <property type="match status" value="1"/>
</dbReference>
<dbReference type="InterPro" id="IPR000157">
    <property type="entry name" value="TIR_dom"/>
</dbReference>
<keyword evidence="2" id="KW-0433">Leucine-rich repeat</keyword>
<feature type="region of interest" description="Disordered" evidence="8">
    <location>
        <begin position="1198"/>
        <end position="1231"/>
    </location>
</feature>
<dbReference type="InterPro" id="IPR042197">
    <property type="entry name" value="Apaf_helical"/>
</dbReference>
<evidence type="ECO:0000256" key="5">
    <source>
        <dbReference type="ARBA" id="ARBA00022821"/>
    </source>
</evidence>
<dbReference type="PANTHER" id="PTHR11017">
    <property type="entry name" value="LEUCINE-RICH REPEAT-CONTAINING PROTEIN"/>
    <property type="match status" value="1"/>
</dbReference>
<dbReference type="GO" id="GO:0007165">
    <property type="term" value="P:signal transduction"/>
    <property type="evidence" value="ECO:0007669"/>
    <property type="project" value="InterPro"/>
</dbReference>
<reference evidence="10" key="2">
    <citation type="submission" date="2021-01" db="UniProtKB">
        <authorList>
            <consortium name="EnsemblPlants"/>
        </authorList>
    </citation>
    <scope>IDENTIFICATION</scope>
</reference>
<dbReference type="SMART" id="SM00369">
    <property type="entry name" value="LRR_TYP"/>
    <property type="match status" value="3"/>
</dbReference>
<dbReference type="Gene3D" id="3.80.10.10">
    <property type="entry name" value="Ribonuclease Inhibitor"/>
    <property type="match status" value="3"/>
</dbReference>